<name>A0ABD0XY32_UMBPY</name>
<dbReference type="Proteomes" id="UP001557470">
    <property type="component" value="Unassembled WGS sequence"/>
</dbReference>
<comment type="caution">
    <text evidence="3">The sequence shown here is derived from an EMBL/GenBank/DDBJ whole genome shotgun (WGS) entry which is preliminary data.</text>
</comment>
<keyword evidence="2" id="KW-1133">Transmembrane helix</keyword>
<keyword evidence="4" id="KW-1185">Reference proteome</keyword>
<evidence type="ECO:0000256" key="1">
    <source>
        <dbReference type="SAM" id="MobiDB-lite"/>
    </source>
</evidence>
<feature type="transmembrane region" description="Helical" evidence="2">
    <location>
        <begin position="147"/>
        <end position="167"/>
    </location>
</feature>
<feature type="compositionally biased region" description="Polar residues" evidence="1">
    <location>
        <begin position="1"/>
        <end position="12"/>
    </location>
</feature>
<organism evidence="3 4">
    <name type="scientific">Umbra pygmaea</name>
    <name type="common">Eastern mudminnow</name>
    <dbReference type="NCBI Taxonomy" id="75934"/>
    <lineage>
        <taxon>Eukaryota</taxon>
        <taxon>Metazoa</taxon>
        <taxon>Chordata</taxon>
        <taxon>Craniata</taxon>
        <taxon>Vertebrata</taxon>
        <taxon>Euteleostomi</taxon>
        <taxon>Actinopterygii</taxon>
        <taxon>Neopterygii</taxon>
        <taxon>Teleostei</taxon>
        <taxon>Protacanthopterygii</taxon>
        <taxon>Esociformes</taxon>
        <taxon>Umbridae</taxon>
        <taxon>Umbra</taxon>
    </lineage>
</organism>
<proteinExistence type="predicted"/>
<dbReference type="AlphaFoldDB" id="A0ABD0XY32"/>
<evidence type="ECO:0000313" key="3">
    <source>
        <dbReference type="EMBL" id="KAL1006036.1"/>
    </source>
</evidence>
<protein>
    <submittedName>
        <fullName evidence="3">Uncharacterized protein</fullName>
    </submittedName>
</protein>
<keyword evidence="2" id="KW-0472">Membrane</keyword>
<accession>A0ABD0XY32</accession>
<evidence type="ECO:0000313" key="4">
    <source>
        <dbReference type="Proteomes" id="UP001557470"/>
    </source>
</evidence>
<gene>
    <name evidence="3" type="ORF">UPYG_G00067070</name>
</gene>
<dbReference type="EMBL" id="JAGEUA010000002">
    <property type="protein sequence ID" value="KAL1006036.1"/>
    <property type="molecule type" value="Genomic_DNA"/>
</dbReference>
<reference evidence="3 4" key="1">
    <citation type="submission" date="2024-06" db="EMBL/GenBank/DDBJ databases">
        <authorList>
            <person name="Pan Q."/>
            <person name="Wen M."/>
            <person name="Jouanno E."/>
            <person name="Zahm M."/>
            <person name="Klopp C."/>
            <person name="Cabau C."/>
            <person name="Louis A."/>
            <person name="Berthelot C."/>
            <person name="Parey E."/>
            <person name="Roest Crollius H."/>
            <person name="Montfort J."/>
            <person name="Robinson-Rechavi M."/>
            <person name="Bouchez O."/>
            <person name="Lampietro C."/>
            <person name="Lopez Roques C."/>
            <person name="Donnadieu C."/>
            <person name="Postlethwait J."/>
            <person name="Bobe J."/>
            <person name="Verreycken H."/>
            <person name="Guiguen Y."/>
        </authorList>
    </citation>
    <scope>NUCLEOTIDE SEQUENCE [LARGE SCALE GENOMIC DNA]</scope>
    <source>
        <strain evidence="3">Up_M1</strain>
        <tissue evidence="3">Testis</tissue>
    </source>
</reference>
<keyword evidence="2" id="KW-0812">Transmembrane</keyword>
<feature type="region of interest" description="Disordered" evidence="1">
    <location>
        <begin position="1"/>
        <end position="23"/>
    </location>
</feature>
<sequence>MEQSVSIPSSQHTQRHPFPSTSPSRDYPQHLFLCHTCADCCSPFIMEYLLVSIIRSPHSPGNQSAFRELQSFNSSKTSTRYSAIWDYLQDTTHLVSPPLPIWCSAFRDYISRTPLTWFLLRWRLRYQIVEATLLLFTFNLYNKHNFYTLISCSSAIGFSLLVFLYMIRSLFSSSLCRA</sequence>
<evidence type="ECO:0000256" key="2">
    <source>
        <dbReference type="SAM" id="Phobius"/>
    </source>
</evidence>